<dbReference type="FunFam" id="1.10.3210.10:FF:000037">
    <property type="entry name" value="Metal-dependent phosphohydrolase, HD superfamily"/>
    <property type="match status" value="1"/>
</dbReference>
<dbReference type="Pfam" id="PF19276">
    <property type="entry name" value="HD_assoc_2"/>
    <property type="match status" value="1"/>
</dbReference>
<dbReference type="PANTHER" id="PTHR11373:SF4">
    <property type="entry name" value="DEOXYNUCLEOSIDE TRIPHOSPHATE TRIPHOSPHOHYDROLASE SAMHD1"/>
    <property type="match status" value="1"/>
</dbReference>
<comment type="caution">
    <text evidence="2">The sequence shown here is derived from an EMBL/GenBank/DDBJ whole genome shotgun (WGS) entry which is preliminary data.</text>
</comment>
<dbReference type="InterPro" id="IPR003607">
    <property type="entry name" value="HD/PDEase_dom"/>
</dbReference>
<feature type="domain" description="HD" evidence="1">
    <location>
        <begin position="50"/>
        <end position="160"/>
    </location>
</feature>
<dbReference type="PANTHER" id="PTHR11373">
    <property type="entry name" value="DEOXYNUCLEOSIDE TRIPHOSPHATE TRIPHOSPHOHYDROLASE"/>
    <property type="match status" value="1"/>
</dbReference>
<gene>
    <name evidence="2" type="ORF">ACFO0N_14795</name>
</gene>
<organism evidence="2 3">
    <name type="scientific">Halobium salinum</name>
    <dbReference type="NCBI Taxonomy" id="1364940"/>
    <lineage>
        <taxon>Archaea</taxon>
        <taxon>Methanobacteriati</taxon>
        <taxon>Methanobacteriota</taxon>
        <taxon>Stenosarchaea group</taxon>
        <taxon>Halobacteria</taxon>
        <taxon>Halobacteriales</taxon>
        <taxon>Haloferacaceae</taxon>
        <taxon>Halobium</taxon>
    </lineage>
</organism>
<reference evidence="2 3" key="1">
    <citation type="journal article" date="2019" name="Int. J. Syst. Evol. Microbiol.">
        <title>The Global Catalogue of Microorganisms (GCM) 10K type strain sequencing project: providing services to taxonomists for standard genome sequencing and annotation.</title>
        <authorList>
            <consortium name="The Broad Institute Genomics Platform"/>
            <consortium name="The Broad Institute Genome Sequencing Center for Infectious Disease"/>
            <person name="Wu L."/>
            <person name="Ma J."/>
        </authorList>
    </citation>
    <scope>NUCLEOTIDE SEQUENCE [LARGE SCALE GENOMIC DNA]</scope>
    <source>
        <strain evidence="2 3">CGMCC 1.12553</strain>
    </source>
</reference>
<dbReference type="SUPFAM" id="SSF109604">
    <property type="entry name" value="HD-domain/PDEase-like"/>
    <property type="match status" value="1"/>
</dbReference>
<dbReference type="AlphaFoldDB" id="A0ABD5PFJ3"/>
<protein>
    <submittedName>
        <fullName evidence="2">HD domain-containing protein</fullName>
    </submittedName>
</protein>
<keyword evidence="3" id="KW-1185">Reference proteome</keyword>
<dbReference type="Proteomes" id="UP001595921">
    <property type="component" value="Unassembled WGS sequence"/>
</dbReference>
<dbReference type="PROSITE" id="PS51831">
    <property type="entry name" value="HD"/>
    <property type="match status" value="1"/>
</dbReference>
<evidence type="ECO:0000313" key="3">
    <source>
        <dbReference type="Proteomes" id="UP001595921"/>
    </source>
</evidence>
<dbReference type="InterPro" id="IPR006674">
    <property type="entry name" value="HD_domain"/>
</dbReference>
<dbReference type="InterPro" id="IPR045509">
    <property type="entry name" value="HD_assoc_2"/>
</dbReference>
<dbReference type="EMBL" id="JBHSDS010000008">
    <property type="protein sequence ID" value="MFC4359211.1"/>
    <property type="molecule type" value="Genomic_DNA"/>
</dbReference>
<evidence type="ECO:0000259" key="1">
    <source>
        <dbReference type="PROSITE" id="PS51831"/>
    </source>
</evidence>
<evidence type="ECO:0000313" key="2">
    <source>
        <dbReference type="EMBL" id="MFC4359211.1"/>
    </source>
</evidence>
<proteinExistence type="predicted"/>
<name>A0ABD5PFJ3_9EURY</name>
<dbReference type="RefSeq" id="WP_267622909.1">
    <property type="nucleotide sequence ID" value="NZ_JAODIW010000006.1"/>
</dbReference>
<accession>A0ABD5PFJ3</accession>
<dbReference type="SMART" id="SM00471">
    <property type="entry name" value="HDc"/>
    <property type="match status" value="1"/>
</dbReference>
<dbReference type="Gene3D" id="1.10.3210.10">
    <property type="entry name" value="Hypothetical protein af1432"/>
    <property type="match status" value="1"/>
</dbReference>
<dbReference type="Pfam" id="PF01966">
    <property type="entry name" value="HD"/>
    <property type="match status" value="1"/>
</dbReference>
<dbReference type="InterPro" id="IPR050135">
    <property type="entry name" value="dGTPase-like"/>
</dbReference>
<dbReference type="CDD" id="cd00077">
    <property type="entry name" value="HDc"/>
    <property type="match status" value="1"/>
</dbReference>
<sequence length="388" mass="42470">MKAIKDSVHDHITLDPVAADLLDTPAFQRLRHIKQLSTVRLVYPSASHTRFEHSLGVYHLADRALSHLAVDDDTAAHVRAAALLHDVGHGPYGHQTERVIMRHTGRHHDDIADLLPATEAGTVLEDHGLDPDRVAALVRGEGDLGGLVSGELDVDRMDYLVRDAHHTGVPYGTIDHERLIRELRLRDGQLALAEGNVWTAEALLLARALMNGTVYRHHVSRIAGAMLDRASERLLAHESGPEVDEFARMADHGLLVALREHVPDLGARIERRDLYKRAVWAGLDEVDAALADLSYDDQRAAERDIAEAAGVDDHEVIVDAPSRPGIKESNTHVVVDGVVRRLEDASELVGALRATERAGWRLGVYAPEPVVDDVRGAALDVLGVRATP</sequence>